<feature type="compositionally biased region" description="Low complexity" evidence="10">
    <location>
        <begin position="755"/>
        <end position="772"/>
    </location>
</feature>
<accession>A0A0P9ENV1</accession>
<feature type="compositionally biased region" description="Basic and acidic residues" evidence="10">
    <location>
        <begin position="695"/>
        <end position="713"/>
    </location>
</feature>
<dbReference type="FunFam" id="1.20.1250.20:FF:000065">
    <property type="entry name" value="Putative MFS pantothenate transporter"/>
    <property type="match status" value="1"/>
</dbReference>
<dbReference type="RefSeq" id="XP_018269857.1">
    <property type="nucleotide sequence ID" value="XM_018417291.1"/>
</dbReference>
<dbReference type="Pfam" id="PF00176">
    <property type="entry name" value="SNF2-rel_dom"/>
    <property type="match status" value="1"/>
</dbReference>
<feature type="compositionally biased region" description="Polar residues" evidence="10">
    <location>
        <begin position="447"/>
        <end position="458"/>
    </location>
</feature>
<feature type="transmembrane region" description="Helical" evidence="11">
    <location>
        <begin position="294"/>
        <end position="313"/>
    </location>
</feature>
<evidence type="ECO:0000256" key="6">
    <source>
        <dbReference type="ARBA" id="ARBA00022840"/>
    </source>
</evidence>
<dbReference type="Gene3D" id="3.40.50.300">
    <property type="entry name" value="P-loop containing nucleotide triphosphate hydrolases"/>
    <property type="match status" value="1"/>
</dbReference>
<dbReference type="SUPFAM" id="SSF52540">
    <property type="entry name" value="P-loop containing nucleoside triphosphate hydrolases"/>
    <property type="match status" value="2"/>
</dbReference>
<dbReference type="OMA" id="VACQTHE"/>
<evidence type="ECO:0000256" key="8">
    <source>
        <dbReference type="ARBA" id="ARBA00023136"/>
    </source>
</evidence>
<keyword evidence="2" id="KW-0813">Transport</keyword>
<feature type="transmembrane region" description="Helical" evidence="11">
    <location>
        <begin position="325"/>
        <end position="347"/>
    </location>
</feature>
<protein>
    <submittedName>
        <fullName evidence="14">Uncharacterized protein</fullName>
    </submittedName>
</protein>
<dbReference type="InterPro" id="IPR038718">
    <property type="entry name" value="SNF2-like_sf"/>
</dbReference>
<proteinExistence type="inferred from homology"/>
<evidence type="ECO:0000256" key="10">
    <source>
        <dbReference type="SAM" id="MobiDB-lite"/>
    </source>
</evidence>
<dbReference type="InterPro" id="IPR049730">
    <property type="entry name" value="SNF2/RAD54-like_C"/>
</dbReference>
<dbReference type="Pfam" id="PF07690">
    <property type="entry name" value="MFS_1"/>
    <property type="match status" value="1"/>
</dbReference>
<sequence>MRWLSRARAAVWPEPVDPVERSLLRKADWLILPYLCLVFCFNYLDRVNFISAYVSGLREDLGMLSSEYNNVIACFTAGFAIAQIPQNLLLLVLPPRILFPLNGVIWGGLTMAGAGATKVEHLYVIKFFQGMAESSTFIGAHYVMGAWYKPTELGKRTAIFACSAQVASLFSGSLQGALYKNLNEVHGIKGWQWQFLPSLSHYRATKLDRTILRRVFARWEVWLMSLIWVAGGALESYGAWGVMPVWMKFQRSAAGKPVYSVAQLNHYPMGLNAVAIGALLVTAVWTDHRTRDRFAVNLVVALGVLVSATLVLVGGLHPGTIPRGAYYVAFYLSGISFAGQMSNFVWANELLVYDEQARSLVLATMNVVSYAFNAWFQVVFFRTTSAPAFTQGSSLMIAFVGLMCAFTCAARYCQLRDRRRAVLGVDEGDQGAPSSTEADSYMKERGSLSTRRPGTATTDGVAGEDEEKEAPTLSQVGAMSHQGGRSRGKRAWTVQWRNFQARKNKTWESDGFMLVCGLGVTVHSDEGVLLGAKNLLKPPAEDDEFSISNKKEVRVESEISLKEYYRNVHGGSAGDDHSSTSTPAKAVPGYLTRPGMIATGSTSKPHTPRPSSSSRPVAATPVVGTDTPESTGKLWNQPAVKQFTPFKPPAPASAAKRPLLGSSTSSQPMPSRLRENSTPVVVAERGSPVTSDSARAARERKLEELKASRDGSAKGKGKGRAVLDASSDSDDELENSPPEHVERPSSQKKRRLESPRSASAAVGSAPAARPVSRLSAADQALERALGKATVPARTTSLPVRLPSSSAKSQPLFRRDSSQSDVSSSRRGHVDDVMQQENEEDEDDGLVSEDDMDVEIDSTVLGDGVSSSPDVKLGGGKSVGATSSSWTVSQSGGAVKRYNCQWRKRTQKKHPTWEGDGILLLRGDKAELTDIDTGKRLGTTTMSKRELDEGDLLRVGDLEIEIGDMVTSRSSAGAANAAGSSQRSTQLSAVQPTALALKPFRAPSAAKATNPLAQRMASGSPERARSARAQTPLETAKAALPPGAARFKMSGLASMSVVSSSSAYGIKEVRKGARFDPNAEGALVMRRPNEEHQAIYNKKNLPIVDVVVDPLIGDKLRQHQREGVAFMYECVMGMKTTGQGCLLADDMGLGKTIQSIALMWTLLKQNPYQGGSAGVVERVMIVCPVTLIKNWSAEIRKWLGRDKLRVYVADADHPVSTFARNKSYDVLIVGYDKVRPRPLPIALEYCLTFELSQVRAYIDDVKYAQPPIGLIICDEGHRLKSAAAKTTIALQSLSCMRRIILSGTPIQNNLGELFAMLDFVNPGILNDAGYFKRNYETPIVAARAPNATAKQKEAGKDARESLMATQGHFVLRRTNDVILKHLPPKFEFTVFIRPTEIQLRLYREVLSSSRIKSLLKGENGQQGLALLQSILKLSTSPGLLMKHIKEKGLGHLDESMLNVLPMDADPADFHLSGKLSVLGTMLAELRNRSEEKIVIVSNYTTTLDLIETHCKRKKYPYCRLDGKTPQMDRIPMVESFNRGTQKNQFVFLLSSKGGGTGLNIIGASRLVQVDSDWNPSNDLQAMARIHREGQKRDCFIYRFLTAGTIDEVVFQRQIIKLALSGSVMDQDGKGAAKAKDAFTLDELRNLFSLHEGVACQTHELTGCRCHFGEAPGADEDGLEDEDLSDSDDEMDGFVQASQFQDEDAVRKMSKQRRNLSILKTWTHYDCADEAALDKLEDGLLQTVIYERMVKADQGEDPIPHEGNGTLCVRGGQVGFVFGKRTAAPVKEEEVDVVE</sequence>
<feature type="region of interest" description="Disordered" evidence="10">
    <location>
        <begin position="1004"/>
        <end position="1037"/>
    </location>
</feature>
<dbReference type="GO" id="GO:0005524">
    <property type="term" value="F:ATP binding"/>
    <property type="evidence" value="ECO:0007669"/>
    <property type="project" value="InterPro"/>
</dbReference>
<evidence type="ECO:0000313" key="15">
    <source>
        <dbReference type="Proteomes" id="UP000053890"/>
    </source>
</evidence>
<dbReference type="GO" id="GO:0000724">
    <property type="term" value="P:double-strand break repair via homologous recombination"/>
    <property type="evidence" value="ECO:0007669"/>
    <property type="project" value="TreeGrafter"/>
</dbReference>
<reference evidence="14 15" key="1">
    <citation type="journal article" date="2015" name="Front. Microbiol.">
        <title>Genome sequence of the plant growth promoting endophytic yeast Rhodotorula graminis WP1.</title>
        <authorList>
            <person name="Firrincieli A."/>
            <person name="Otillar R."/>
            <person name="Salamov A."/>
            <person name="Schmutz J."/>
            <person name="Khan Z."/>
            <person name="Redman R.S."/>
            <person name="Fleck N.D."/>
            <person name="Lindquist E."/>
            <person name="Grigoriev I.V."/>
            <person name="Doty S.L."/>
        </authorList>
    </citation>
    <scope>NUCLEOTIDE SEQUENCE [LARGE SCALE GENOMIC DNA]</scope>
    <source>
        <strain evidence="14 15">WP1</strain>
    </source>
</reference>
<dbReference type="GO" id="GO:0007131">
    <property type="term" value="P:reciprocal meiotic recombination"/>
    <property type="evidence" value="ECO:0007669"/>
    <property type="project" value="TreeGrafter"/>
</dbReference>
<evidence type="ECO:0000256" key="3">
    <source>
        <dbReference type="ARBA" id="ARBA00022692"/>
    </source>
</evidence>
<dbReference type="InterPro" id="IPR050496">
    <property type="entry name" value="SNF2_RAD54_helicase_repair"/>
</dbReference>
<dbReference type="CDD" id="cd18793">
    <property type="entry name" value="SF2_C_SNF"/>
    <property type="match status" value="1"/>
</dbReference>
<dbReference type="SMART" id="SM00487">
    <property type="entry name" value="DEXDc"/>
    <property type="match status" value="1"/>
</dbReference>
<dbReference type="InterPro" id="IPR027417">
    <property type="entry name" value="P-loop_NTPase"/>
</dbReference>
<feature type="compositionally biased region" description="Acidic residues" evidence="10">
    <location>
        <begin position="836"/>
        <end position="855"/>
    </location>
</feature>
<dbReference type="Gene3D" id="1.20.120.850">
    <property type="entry name" value="SWI2/SNF2 ATPases, N-terminal domain"/>
    <property type="match status" value="1"/>
</dbReference>
<dbReference type="GeneID" id="28977739"/>
<dbReference type="PANTHER" id="PTHR45629">
    <property type="entry name" value="SNF2/RAD54 FAMILY MEMBER"/>
    <property type="match status" value="1"/>
</dbReference>
<dbReference type="InterPro" id="IPR000330">
    <property type="entry name" value="SNF2_N"/>
</dbReference>
<dbReference type="GO" id="GO:0005634">
    <property type="term" value="C:nucleus"/>
    <property type="evidence" value="ECO:0007669"/>
    <property type="project" value="TreeGrafter"/>
</dbReference>
<dbReference type="PROSITE" id="PS51192">
    <property type="entry name" value="HELICASE_ATP_BIND_1"/>
    <property type="match status" value="1"/>
</dbReference>
<dbReference type="FunFam" id="3.40.50.10810:FF:000020">
    <property type="entry name" value="DNA repair and recombination protein RAD54B"/>
    <property type="match status" value="1"/>
</dbReference>
<gene>
    <name evidence="14" type="ORF">RHOBADRAFT_54404</name>
</gene>
<evidence type="ECO:0000256" key="7">
    <source>
        <dbReference type="ARBA" id="ARBA00022989"/>
    </source>
</evidence>
<dbReference type="SUPFAM" id="SSF103473">
    <property type="entry name" value="MFS general substrate transporter"/>
    <property type="match status" value="1"/>
</dbReference>
<organism evidence="14 15">
    <name type="scientific">Rhodotorula graminis (strain WP1)</name>
    <dbReference type="NCBI Taxonomy" id="578459"/>
    <lineage>
        <taxon>Eukaryota</taxon>
        <taxon>Fungi</taxon>
        <taxon>Dikarya</taxon>
        <taxon>Basidiomycota</taxon>
        <taxon>Pucciniomycotina</taxon>
        <taxon>Microbotryomycetes</taxon>
        <taxon>Sporidiobolales</taxon>
        <taxon>Sporidiobolaceae</taxon>
        <taxon>Rhodotorula</taxon>
    </lineage>
</organism>
<keyword evidence="6" id="KW-0067">ATP-binding</keyword>
<dbReference type="InterPro" id="IPR036259">
    <property type="entry name" value="MFS_trans_sf"/>
</dbReference>
<evidence type="ECO:0000256" key="5">
    <source>
        <dbReference type="ARBA" id="ARBA00022801"/>
    </source>
</evidence>
<keyword evidence="4" id="KW-0547">Nucleotide-binding</keyword>
<feature type="domain" description="Helicase C-terminal" evidence="13">
    <location>
        <begin position="1476"/>
        <end position="1638"/>
    </location>
</feature>
<comment type="similarity">
    <text evidence="9">Belongs to the major facilitator superfamily. Allantoate permease family.</text>
</comment>
<dbReference type="GO" id="GO:0022857">
    <property type="term" value="F:transmembrane transporter activity"/>
    <property type="evidence" value="ECO:0007669"/>
    <property type="project" value="InterPro"/>
</dbReference>
<feature type="transmembrane region" description="Helical" evidence="11">
    <location>
        <begin position="221"/>
        <end position="247"/>
    </location>
</feature>
<dbReference type="CDD" id="cd18004">
    <property type="entry name" value="DEXHc_RAD54"/>
    <property type="match status" value="1"/>
</dbReference>
<feature type="region of interest" description="Disordered" evidence="10">
    <location>
        <begin position="426"/>
        <end position="487"/>
    </location>
</feature>
<dbReference type="Gene3D" id="1.20.1250.20">
    <property type="entry name" value="MFS general substrate transporter like domains"/>
    <property type="match status" value="1"/>
</dbReference>
<feature type="region of interest" description="Disordered" evidence="10">
    <location>
        <begin position="570"/>
        <end position="886"/>
    </location>
</feature>
<dbReference type="Pfam" id="PF00271">
    <property type="entry name" value="Helicase_C"/>
    <property type="match status" value="1"/>
</dbReference>
<dbReference type="GO" id="GO:0016020">
    <property type="term" value="C:membrane"/>
    <property type="evidence" value="ECO:0007669"/>
    <property type="project" value="UniProtKB-SubCell"/>
</dbReference>
<comment type="subcellular location">
    <subcellularLocation>
        <location evidence="1">Membrane</location>
        <topology evidence="1">Multi-pass membrane protein</topology>
    </subcellularLocation>
</comment>
<evidence type="ECO:0000259" key="13">
    <source>
        <dbReference type="PROSITE" id="PS51194"/>
    </source>
</evidence>
<keyword evidence="3 11" id="KW-0812">Transmembrane</keyword>
<evidence type="ECO:0000259" key="12">
    <source>
        <dbReference type="PROSITE" id="PS51192"/>
    </source>
</evidence>
<feature type="compositionally biased region" description="Polar residues" evidence="10">
    <location>
        <begin position="792"/>
        <end position="808"/>
    </location>
</feature>
<dbReference type="Proteomes" id="UP000053890">
    <property type="component" value="Unassembled WGS sequence"/>
</dbReference>
<dbReference type="GO" id="GO:0015616">
    <property type="term" value="F:DNA translocase activity"/>
    <property type="evidence" value="ECO:0007669"/>
    <property type="project" value="TreeGrafter"/>
</dbReference>
<keyword evidence="8 11" id="KW-0472">Membrane</keyword>
<feature type="domain" description="Helicase ATP-binding" evidence="12">
    <location>
        <begin position="1131"/>
        <end position="1322"/>
    </location>
</feature>
<feature type="transmembrane region" description="Helical" evidence="11">
    <location>
        <begin position="359"/>
        <end position="381"/>
    </location>
</feature>
<dbReference type="STRING" id="578459.A0A0P9ENV1"/>
<keyword evidence="7 11" id="KW-1133">Transmembrane helix</keyword>
<dbReference type="PANTHER" id="PTHR45629:SF7">
    <property type="entry name" value="DNA EXCISION REPAIR PROTEIN ERCC-6-RELATED"/>
    <property type="match status" value="1"/>
</dbReference>
<evidence type="ECO:0000256" key="9">
    <source>
        <dbReference type="ARBA" id="ARBA00037968"/>
    </source>
</evidence>
<dbReference type="PROSITE" id="PS51194">
    <property type="entry name" value="HELICASE_CTER"/>
    <property type="match status" value="1"/>
</dbReference>
<keyword evidence="15" id="KW-1185">Reference proteome</keyword>
<dbReference type="InterPro" id="IPR014001">
    <property type="entry name" value="Helicase_ATP-bd"/>
</dbReference>
<dbReference type="InterPro" id="IPR011701">
    <property type="entry name" value="MFS"/>
</dbReference>
<evidence type="ECO:0000256" key="11">
    <source>
        <dbReference type="SAM" id="Phobius"/>
    </source>
</evidence>
<dbReference type="SMART" id="SM00490">
    <property type="entry name" value="HELICc"/>
    <property type="match status" value="1"/>
</dbReference>
<dbReference type="GO" id="GO:0016787">
    <property type="term" value="F:hydrolase activity"/>
    <property type="evidence" value="ECO:0007669"/>
    <property type="project" value="UniProtKB-KW"/>
</dbReference>
<evidence type="ECO:0000313" key="14">
    <source>
        <dbReference type="EMBL" id="KPV73808.1"/>
    </source>
</evidence>
<feature type="compositionally biased region" description="Low complexity" evidence="10">
    <location>
        <begin position="601"/>
        <end position="623"/>
    </location>
</feature>
<keyword evidence="5" id="KW-0378">Hydrolase</keyword>
<feature type="transmembrane region" description="Helical" evidence="11">
    <location>
        <begin position="70"/>
        <end position="93"/>
    </location>
</feature>
<evidence type="ECO:0000256" key="1">
    <source>
        <dbReference type="ARBA" id="ARBA00004141"/>
    </source>
</evidence>
<dbReference type="OrthoDB" id="413460at2759"/>
<name>A0A0P9ENV1_RHOGW</name>
<dbReference type="EMBL" id="KQ474081">
    <property type="protein sequence ID" value="KPV73808.1"/>
    <property type="molecule type" value="Genomic_DNA"/>
</dbReference>
<dbReference type="InterPro" id="IPR001650">
    <property type="entry name" value="Helicase_C-like"/>
</dbReference>
<dbReference type="Gene3D" id="3.40.50.10810">
    <property type="entry name" value="Tandem AAA-ATPase domain"/>
    <property type="match status" value="1"/>
</dbReference>
<feature type="transmembrane region" description="Helical" evidence="11">
    <location>
        <begin position="267"/>
        <end position="285"/>
    </location>
</feature>
<evidence type="ECO:0000256" key="4">
    <source>
        <dbReference type="ARBA" id="ARBA00022741"/>
    </source>
</evidence>
<evidence type="ECO:0000256" key="2">
    <source>
        <dbReference type="ARBA" id="ARBA00022448"/>
    </source>
</evidence>